<evidence type="ECO:0000256" key="4">
    <source>
        <dbReference type="ARBA" id="ARBA00022722"/>
    </source>
</evidence>
<dbReference type="GO" id="GO:0004518">
    <property type="term" value="F:nuclease activity"/>
    <property type="evidence" value="ECO:0007669"/>
    <property type="project" value="UniProtKB-KW"/>
</dbReference>
<dbReference type="GO" id="GO:0005634">
    <property type="term" value="C:nucleus"/>
    <property type="evidence" value="ECO:0007669"/>
    <property type="project" value="UniProtKB-SubCell"/>
</dbReference>
<evidence type="ECO:0000256" key="2">
    <source>
        <dbReference type="ARBA" id="ARBA00004123"/>
    </source>
</evidence>
<dbReference type="InterPro" id="IPR027806">
    <property type="entry name" value="HARBI1_dom"/>
</dbReference>
<dbReference type="PANTHER" id="PTHR22930">
    <property type="match status" value="1"/>
</dbReference>
<protein>
    <recommendedName>
        <fullName evidence="8">DDE Tnp4 domain-containing protein</fullName>
    </recommendedName>
</protein>
<keyword evidence="5" id="KW-0479">Metal-binding</keyword>
<dbReference type="GO" id="GO:0046872">
    <property type="term" value="F:metal ion binding"/>
    <property type="evidence" value="ECO:0007669"/>
    <property type="project" value="UniProtKB-KW"/>
</dbReference>
<evidence type="ECO:0000256" key="6">
    <source>
        <dbReference type="ARBA" id="ARBA00022801"/>
    </source>
</evidence>
<proteinExistence type="inferred from homology"/>
<reference evidence="9" key="1">
    <citation type="submission" date="2021-01" db="EMBL/GenBank/DDBJ databases">
        <title>Adiantum capillus-veneris genome.</title>
        <authorList>
            <person name="Fang Y."/>
            <person name="Liao Q."/>
        </authorList>
    </citation>
    <scope>NUCLEOTIDE SEQUENCE</scope>
    <source>
        <strain evidence="9">H3</strain>
        <tissue evidence="9">Leaf</tissue>
    </source>
</reference>
<dbReference type="Proteomes" id="UP000886520">
    <property type="component" value="Chromosome 13"/>
</dbReference>
<keyword evidence="7" id="KW-0539">Nucleus</keyword>
<evidence type="ECO:0000256" key="3">
    <source>
        <dbReference type="ARBA" id="ARBA00006958"/>
    </source>
</evidence>
<keyword evidence="10" id="KW-1185">Reference proteome</keyword>
<dbReference type="EMBL" id="JABFUD020000013">
    <property type="protein sequence ID" value="KAI5071253.1"/>
    <property type="molecule type" value="Genomic_DNA"/>
</dbReference>
<organism evidence="9 10">
    <name type="scientific">Adiantum capillus-veneris</name>
    <name type="common">Maidenhair fern</name>
    <dbReference type="NCBI Taxonomy" id="13818"/>
    <lineage>
        <taxon>Eukaryota</taxon>
        <taxon>Viridiplantae</taxon>
        <taxon>Streptophyta</taxon>
        <taxon>Embryophyta</taxon>
        <taxon>Tracheophyta</taxon>
        <taxon>Polypodiopsida</taxon>
        <taxon>Polypodiidae</taxon>
        <taxon>Polypodiales</taxon>
        <taxon>Pteridineae</taxon>
        <taxon>Pteridaceae</taxon>
        <taxon>Vittarioideae</taxon>
        <taxon>Adiantum</taxon>
    </lineage>
</organism>
<accession>A0A9D4UPW9</accession>
<evidence type="ECO:0000256" key="1">
    <source>
        <dbReference type="ARBA" id="ARBA00001968"/>
    </source>
</evidence>
<dbReference type="GO" id="GO:0016787">
    <property type="term" value="F:hydrolase activity"/>
    <property type="evidence" value="ECO:0007669"/>
    <property type="project" value="UniProtKB-KW"/>
</dbReference>
<name>A0A9D4UPW9_ADICA</name>
<feature type="domain" description="DDE Tnp4" evidence="8">
    <location>
        <begin position="89"/>
        <end position="251"/>
    </location>
</feature>
<comment type="similarity">
    <text evidence="3">Belongs to the HARBI1 family.</text>
</comment>
<comment type="cofactor">
    <cofactor evidence="1">
        <name>a divalent metal cation</name>
        <dbReference type="ChEBI" id="CHEBI:60240"/>
    </cofactor>
</comment>
<dbReference type="InterPro" id="IPR045249">
    <property type="entry name" value="HARBI1-like"/>
</dbReference>
<evidence type="ECO:0000256" key="7">
    <source>
        <dbReference type="ARBA" id="ARBA00023242"/>
    </source>
</evidence>
<keyword evidence="4" id="KW-0540">Nuclease</keyword>
<sequence>MDTHYRQCVPVKKRVAMALFRLATGAKYSEVAEKFGLGESTAFICTRQLCDALCSRFKHYLAFPKPESLARVIRKFENVSGLFNCCGAVDCTRFKIRRPAGPHAGDYYDGNMFHSVIAQLVVDSDSRILNIAAGFAGGTGDSKVLRLSALYDDVQSCKLLNGPSVQANGLEVPQYLVGDAGLPLLPWLMVPFEDTDFYPYKVHFNQRHLIARQAVLRAFASLRKWRIFGRAMSVDVKTAVSMIGACSILHNMLLHKGEPLDLEEDHLQDYSMHDSLIQYDKDYVEDEEGSSEDHMLALHIRDALAMGMEQNGQS</sequence>
<comment type="subcellular location">
    <subcellularLocation>
        <location evidence="2">Nucleus</location>
    </subcellularLocation>
</comment>
<dbReference type="AlphaFoldDB" id="A0A9D4UPW9"/>
<evidence type="ECO:0000256" key="5">
    <source>
        <dbReference type="ARBA" id="ARBA00022723"/>
    </source>
</evidence>
<evidence type="ECO:0000313" key="10">
    <source>
        <dbReference type="Proteomes" id="UP000886520"/>
    </source>
</evidence>
<evidence type="ECO:0000259" key="8">
    <source>
        <dbReference type="Pfam" id="PF13359"/>
    </source>
</evidence>
<dbReference type="OrthoDB" id="2668416at2759"/>
<dbReference type="PANTHER" id="PTHR22930:SF190">
    <property type="entry name" value="OS06G0164500 PROTEIN"/>
    <property type="match status" value="1"/>
</dbReference>
<evidence type="ECO:0000313" key="9">
    <source>
        <dbReference type="EMBL" id="KAI5071253.1"/>
    </source>
</evidence>
<comment type="caution">
    <text evidence="9">The sequence shown here is derived from an EMBL/GenBank/DDBJ whole genome shotgun (WGS) entry which is preliminary data.</text>
</comment>
<gene>
    <name evidence="9" type="ORF">GOP47_0013504</name>
</gene>
<keyword evidence="6" id="KW-0378">Hydrolase</keyword>
<dbReference type="Pfam" id="PF13359">
    <property type="entry name" value="DDE_Tnp_4"/>
    <property type="match status" value="1"/>
</dbReference>